<feature type="chain" id="PRO_5019475697" evidence="2">
    <location>
        <begin position="18"/>
        <end position="109"/>
    </location>
</feature>
<organism evidence="3 4">
    <name type="scientific">Vitis vinifera</name>
    <name type="common">Grape</name>
    <dbReference type="NCBI Taxonomy" id="29760"/>
    <lineage>
        <taxon>Eukaryota</taxon>
        <taxon>Viridiplantae</taxon>
        <taxon>Streptophyta</taxon>
        <taxon>Embryophyta</taxon>
        <taxon>Tracheophyta</taxon>
        <taxon>Spermatophyta</taxon>
        <taxon>Magnoliopsida</taxon>
        <taxon>eudicotyledons</taxon>
        <taxon>Gunneridae</taxon>
        <taxon>Pentapetalae</taxon>
        <taxon>rosids</taxon>
        <taxon>Vitales</taxon>
        <taxon>Vitaceae</taxon>
        <taxon>Viteae</taxon>
        <taxon>Vitis</taxon>
    </lineage>
</organism>
<feature type="region of interest" description="Disordered" evidence="1">
    <location>
        <begin position="68"/>
        <end position="87"/>
    </location>
</feature>
<evidence type="ECO:0000256" key="2">
    <source>
        <dbReference type="SAM" id="SignalP"/>
    </source>
</evidence>
<reference evidence="3 4" key="1">
    <citation type="journal article" date="2018" name="PLoS Genet.">
        <title>Population sequencing reveals clonal diversity and ancestral inbreeding in the grapevine cultivar Chardonnay.</title>
        <authorList>
            <person name="Roach M.J."/>
            <person name="Johnson D.L."/>
            <person name="Bohlmann J."/>
            <person name="van Vuuren H.J."/>
            <person name="Jones S.J."/>
            <person name="Pretorius I.S."/>
            <person name="Schmidt S.A."/>
            <person name="Borneman A.R."/>
        </authorList>
    </citation>
    <scope>NUCLEOTIDE SEQUENCE [LARGE SCALE GENOMIC DNA]</scope>
    <source>
        <strain evidence="4">cv. Chardonnay</strain>
        <tissue evidence="3">Leaf</tissue>
    </source>
</reference>
<keyword evidence="2" id="KW-0732">Signal</keyword>
<accession>A0A438GF17</accession>
<evidence type="ECO:0000313" key="3">
    <source>
        <dbReference type="EMBL" id="RVW70778.1"/>
    </source>
</evidence>
<protein>
    <submittedName>
        <fullName evidence="3">Uncharacterized protein</fullName>
    </submittedName>
</protein>
<evidence type="ECO:0000256" key="1">
    <source>
        <dbReference type="SAM" id="MobiDB-lite"/>
    </source>
</evidence>
<proteinExistence type="predicted"/>
<dbReference type="AlphaFoldDB" id="A0A438GF17"/>
<comment type="caution">
    <text evidence="3">The sequence shown here is derived from an EMBL/GenBank/DDBJ whole genome shotgun (WGS) entry which is preliminary data.</text>
</comment>
<evidence type="ECO:0000313" key="4">
    <source>
        <dbReference type="Proteomes" id="UP000288805"/>
    </source>
</evidence>
<name>A0A438GF17_VITVI</name>
<feature type="signal peptide" evidence="2">
    <location>
        <begin position="1"/>
        <end position="17"/>
    </location>
</feature>
<dbReference type="EMBL" id="QGNW01000455">
    <property type="protein sequence ID" value="RVW70778.1"/>
    <property type="molecule type" value="Genomic_DNA"/>
</dbReference>
<gene>
    <name evidence="3" type="ORF">CK203_058036</name>
</gene>
<sequence length="109" mass="12746">MIMKFSHILLFCVLATASYVFYQHFSIASLNFLPGRRHVRELSMSFSNPKHEYQKIQDVDEEMKRSTMQEDSIAVQHRSSSENSEENVYHIDYHGVKTHPTPTPKHPQP</sequence>
<dbReference type="Proteomes" id="UP000288805">
    <property type="component" value="Unassembled WGS sequence"/>
</dbReference>